<keyword evidence="1" id="KW-0732">Signal</keyword>
<dbReference type="EMBL" id="CP121106">
    <property type="protein sequence ID" value="WFL78750.1"/>
    <property type="molecule type" value="Genomic_DNA"/>
</dbReference>
<feature type="chain" id="PRO_5046566136" description="TonB C-terminal domain-containing protein" evidence="1">
    <location>
        <begin position="24"/>
        <end position="300"/>
    </location>
</feature>
<evidence type="ECO:0000313" key="2">
    <source>
        <dbReference type="EMBL" id="WFL78750.1"/>
    </source>
</evidence>
<accession>A0ABY8FUS0</accession>
<evidence type="ECO:0000313" key="3">
    <source>
        <dbReference type="Proteomes" id="UP001215827"/>
    </source>
</evidence>
<feature type="signal peptide" evidence="1">
    <location>
        <begin position="1"/>
        <end position="23"/>
    </location>
</feature>
<name>A0ABY8FUS0_9SPHN</name>
<dbReference type="RefSeq" id="WP_278017440.1">
    <property type="nucleotide sequence ID" value="NZ_CP121106.1"/>
</dbReference>
<reference evidence="2 3" key="1">
    <citation type="submission" date="2023-03" db="EMBL/GenBank/DDBJ databases">
        <title>Altererythrobacter sp. CAU 1644 isolated from sand.</title>
        <authorList>
            <person name="Kim W."/>
        </authorList>
    </citation>
    <scope>NUCLEOTIDE SEQUENCE [LARGE SCALE GENOMIC DNA]</scope>
    <source>
        <strain evidence="2 3">CAU 1644</strain>
    </source>
</reference>
<evidence type="ECO:0008006" key="4">
    <source>
        <dbReference type="Google" id="ProtNLM"/>
    </source>
</evidence>
<sequence>MGRWSVFFLALVGGFFSSTPVKAEEAGDTVVLQPSTPWVLDFADSGCRLNRYFGPPEYRHLLYFETSTPTDNPTLMVGGPSIKFLQPKQPVVVGFGDEWSPEKRQILWGEIKDIGSSFQLWTSFPNEAEKNGSSEKAKSDETLGIERIDLEATAKITQLTLSQAKSRIVLETGGMKQAFEALNQCSQDLIRHWGLNLEQHKAYSDRPSLRDNDRIVRGLIRTVLKEVEDSDFAAVYALTFIVEKDGTTSNCILHRKSLTDLDFKKACDYMKRRARFEPARDMTGSAMRSYYTTMLSHRPH</sequence>
<organism evidence="2 3">
    <name type="scientific">Altererythrobacter arenosus</name>
    <dbReference type="NCBI Taxonomy" id="3032592"/>
    <lineage>
        <taxon>Bacteria</taxon>
        <taxon>Pseudomonadati</taxon>
        <taxon>Pseudomonadota</taxon>
        <taxon>Alphaproteobacteria</taxon>
        <taxon>Sphingomonadales</taxon>
        <taxon>Erythrobacteraceae</taxon>
        <taxon>Altererythrobacter</taxon>
    </lineage>
</organism>
<dbReference type="Proteomes" id="UP001215827">
    <property type="component" value="Chromosome"/>
</dbReference>
<protein>
    <recommendedName>
        <fullName evidence="4">TonB C-terminal domain-containing protein</fullName>
    </recommendedName>
</protein>
<keyword evidence="3" id="KW-1185">Reference proteome</keyword>
<gene>
    <name evidence="2" type="ORF">P7228_06715</name>
</gene>
<proteinExistence type="predicted"/>
<evidence type="ECO:0000256" key="1">
    <source>
        <dbReference type="SAM" id="SignalP"/>
    </source>
</evidence>